<accession>B7Z2V0</accession>
<organism evidence="1">
    <name type="scientific">Homo sapiens</name>
    <name type="common">Human</name>
    <dbReference type="NCBI Taxonomy" id="9606"/>
    <lineage>
        <taxon>Eukaryota</taxon>
        <taxon>Metazoa</taxon>
        <taxon>Chordata</taxon>
        <taxon>Craniata</taxon>
        <taxon>Vertebrata</taxon>
        <taxon>Euteleostomi</taxon>
        <taxon>Mammalia</taxon>
        <taxon>Eutheria</taxon>
        <taxon>Euarchontoglires</taxon>
        <taxon>Primates</taxon>
        <taxon>Haplorrhini</taxon>
        <taxon>Catarrhini</taxon>
        <taxon>Hominidae</taxon>
        <taxon>Homo</taxon>
    </lineage>
</organism>
<reference evidence="1" key="1">
    <citation type="submission" date="2007-10" db="EMBL/GenBank/DDBJ databases">
        <title>NEDO human cDNA sequencing project focused on splicing variants.</title>
        <authorList>
            <person name="Wakamatsu A."/>
            <person name="Yamamoto J."/>
            <person name="Kimura K."/>
            <person name="Ishii S."/>
            <person name="Watanabe K."/>
            <person name="Sugiyama A."/>
            <person name="Murakawa K."/>
            <person name="Kaida T."/>
            <person name="Tsuchiya K."/>
            <person name="Fukuzumi Y."/>
            <person name="Kumagai A."/>
            <person name="Oishi Y."/>
            <person name="Yamamoto S."/>
            <person name="Ono Y."/>
            <person name="Komori Y."/>
            <person name="Yamazaki M."/>
            <person name="Kisu Y."/>
            <person name="Nishikawa T."/>
            <person name="Sugano S."/>
            <person name="Nomura N."/>
            <person name="Isogai T."/>
        </authorList>
    </citation>
    <scope>NUCLEOTIDE SEQUENCE</scope>
    <source>
        <tissue evidence="1">Brain</tissue>
    </source>
</reference>
<dbReference type="EMBL" id="AK295139">
    <property type="protein sequence ID" value="BAH11986.1"/>
    <property type="molecule type" value="mRNA"/>
</dbReference>
<proteinExistence type="evidence at transcript level"/>
<name>B7Z2V0_HUMAN</name>
<protein>
    <submittedName>
        <fullName evidence="1">cDNA FLJ53540</fullName>
    </submittedName>
</protein>
<dbReference type="AlphaFoldDB" id="B7Z2V0"/>
<sequence>MRAWLTGGPGLTKTLGHPQAQRHGCVTTDQGACRYVCVVHTDTLGTAHWHQRQPLRGGLHPTLQAGPVGQVSGRKEAEWAESEDAATIAPWHYICVRDLGGSPPSLSPKMTVTAWSKAGAGPEPWPLPWRSSQSPQLGHIWFPGAGAIPRGGRRDSERAQQAPSLRLELSLGQQGRTRCEGRTMRPDPCSTACGLPQLLPVLLGQSGLCHF</sequence>
<evidence type="ECO:0000313" key="1">
    <source>
        <dbReference type="EMBL" id="BAH11986.1"/>
    </source>
</evidence>